<sequence length="201" mass="21740">MASIHNAGCSQLRISLVQRASSSSNLNTMGRPNKRKLQSRQAGAISASRTRKRSRLDDAESLGGSESLGGGESLGNGEPEPYQIPGARREVSEEDPEEELGRGAGERGEEDEEEEEEEEEAESGEGESGGERENEYLENLIADLSVPPNPEGSAEPEIPTVRDQDWPRLRNTGIADMNKLLASKRRQPSGYWGHGPGADGQ</sequence>
<proteinExistence type="predicted"/>
<feature type="region of interest" description="Disordered" evidence="1">
    <location>
        <begin position="20"/>
        <end position="167"/>
    </location>
</feature>
<reference evidence="2 3" key="1">
    <citation type="submission" date="2019-09" db="EMBL/GenBank/DDBJ databases">
        <title>Draft genome of the ectomycorrhizal ascomycete Sphaerosporella brunnea.</title>
        <authorList>
            <consortium name="DOE Joint Genome Institute"/>
            <person name="Benucci G.M."/>
            <person name="Marozzi G."/>
            <person name="Antonielli L."/>
            <person name="Sanchez S."/>
            <person name="Marco P."/>
            <person name="Wang X."/>
            <person name="Falini L.B."/>
            <person name="Barry K."/>
            <person name="Haridas S."/>
            <person name="Lipzen A."/>
            <person name="Labutti K."/>
            <person name="Grigoriev I.V."/>
            <person name="Murat C."/>
            <person name="Martin F."/>
            <person name="Albertini E."/>
            <person name="Donnini D."/>
            <person name="Bonito G."/>
        </authorList>
    </citation>
    <scope>NUCLEOTIDE SEQUENCE [LARGE SCALE GENOMIC DNA]</scope>
    <source>
        <strain evidence="2 3">Sb_GMNB300</strain>
    </source>
</reference>
<protein>
    <submittedName>
        <fullName evidence="2">Uncharacterized protein</fullName>
    </submittedName>
</protein>
<dbReference type="InParanoid" id="A0A5J5ER19"/>
<evidence type="ECO:0000256" key="1">
    <source>
        <dbReference type="SAM" id="MobiDB-lite"/>
    </source>
</evidence>
<accession>A0A5J5ER19</accession>
<dbReference type="AlphaFoldDB" id="A0A5J5ER19"/>
<gene>
    <name evidence="2" type="ORF">FN846DRAFT_988950</name>
</gene>
<organism evidence="2 3">
    <name type="scientific">Sphaerosporella brunnea</name>
    <dbReference type="NCBI Taxonomy" id="1250544"/>
    <lineage>
        <taxon>Eukaryota</taxon>
        <taxon>Fungi</taxon>
        <taxon>Dikarya</taxon>
        <taxon>Ascomycota</taxon>
        <taxon>Pezizomycotina</taxon>
        <taxon>Pezizomycetes</taxon>
        <taxon>Pezizales</taxon>
        <taxon>Pyronemataceae</taxon>
        <taxon>Sphaerosporella</taxon>
    </lineage>
</organism>
<keyword evidence="3" id="KW-1185">Reference proteome</keyword>
<feature type="compositionally biased region" description="Acidic residues" evidence="1">
    <location>
        <begin position="108"/>
        <end position="125"/>
    </location>
</feature>
<comment type="caution">
    <text evidence="2">The sequence shown here is derived from an EMBL/GenBank/DDBJ whole genome shotgun (WGS) entry which is preliminary data.</text>
</comment>
<name>A0A5J5ER19_9PEZI</name>
<feature type="compositionally biased region" description="Polar residues" evidence="1">
    <location>
        <begin position="20"/>
        <end position="30"/>
    </location>
</feature>
<evidence type="ECO:0000313" key="3">
    <source>
        <dbReference type="Proteomes" id="UP000326924"/>
    </source>
</evidence>
<dbReference type="Proteomes" id="UP000326924">
    <property type="component" value="Unassembled WGS sequence"/>
</dbReference>
<dbReference type="EMBL" id="VXIS01000154">
    <property type="protein sequence ID" value="KAA8900433.1"/>
    <property type="molecule type" value="Genomic_DNA"/>
</dbReference>
<evidence type="ECO:0000313" key="2">
    <source>
        <dbReference type="EMBL" id="KAA8900433.1"/>
    </source>
</evidence>